<keyword evidence="3" id="KW-1185">Reference proteome</keyword>
<dbReference type="AlphaFoldDB" id="A0A2U1Q474"/>
<accession>A0A2U1Q474</accession>
<proteinExistence type="predicted"/>
<dbReference type="EMBL" id="PKPP01000439">
    <property type="protein sequence ID" value="PWA92752.1"/>
    <property type="molecule type" value="Genomic_DNA"/>
</dbReference>
<protein>
    <submittedName>
        <fullName evidence="2">F-box domain, cyclin-like protein</fullName>
    </submittedName>
</protein>
<dbReference type="Pfam" id="PF24758">
    <property type="entry name" value="LRR_At5g56370"/>
    <property type="match status" value="1"/>
</dbReference>
<dbReference type="Gene3D" id="3.80.10.10">
    <property type="entry name" value="Ribonuclease Inhibitor"/>
    <property type="match status" value="1"/>
</dbReference>
<comment type="caution">
    <text evidence="2">The sequence shown here is derived from an EMBL/GenBank/DDBJ whole genome shotgun (WGS) entry which is preliminary data.</text>
</comment>
<dbReference type="SUPFAM" id="SSF52047">
    <property type="entry name" value="RNI-like"/>
    <property type="match status" value="1"/>
</dbReference>
<gene>
    <name evidence="2" type="ORF">CTI12_AA077800</name>
</gene>
<dbReference type="InterPro" id="IPR032675">
    <property type="entry name" value="LRR_dom_sf"/>
</dbReference>
<dbReference type="PANTHER" id="PTHR31900">
    <property type="entry name" value="F-BOX/RNI SUPERFAMILY PROTEIN-RELATED"/>
    <property type="match status" value="1"/>
</dbReference>
<evidence type="ECO:0000313" key="2">
    <source>
        <dbReference type="EMBL" id="PWA92752.1"/>
    </source>
</evidence>
<organism evidence="2 3">
    <name type="scientific">Artemisia annua</name>
    <name type="common">Sweet wormwood</name>
    <dbReference type="NCBI Taxonomy" id="35608"/>
    <lineage>
        <taxon>Eukaryota</taxon>
        <taxon>Viridiplantae</taxon>
        <taxon>Streptophyta</taxon>
        <taxon>Embryophyta</taxon>
        <taxon>Tracheophyta</taxon>
        <taxon>Spermatophyta</taxon>
        <taxon>Magnoliopsida</taxon>
        <taxon>eudicotyledons</taxon>
        <taxon>Gunneridae</taxon>
        <taxon>Pentapetalae</taxon>
        <taxon>asterids</taxon>
        <taxon>campanulids</taxon>
        <taxon>Asterales</taxon>
        <taxon>Asteraceae</taxon>
        <taxon>Asteroideae</taxon>
        <taxon>Anthemideae</taxon>
        <taxon>Artemisiinae</taxon>
        <taxon>Artemisia</taxon>
    </lineage>
</organism>
<name>A0A2U1Q474_ARTAN</name>
<evidence type="ECO:0000259" key="1">
    <source>
        <dbReference type="Pfam" id="PF24758"/>
    </source>
</evidence>
<sequence>MFHPFDAIRTRILSNRWKNLYAFLPNLSFVMRHHAILNKFYDFVDRTLAIRGDIPVQRFYLNCEYKCDYGRVYNLLSTLVGQFKVQQLILIFSMERYMVAFCWDLFRTCETLVELTLVGHIVLDVPEECGVLFPCLKKINLVSVVYSGDHSLANLVSGCPVLDELFVERRVFPDGLMMFKVSSVSLKRLKLSFSEFHFGDYKVVVDAPNLEYLYVYDNMTNQYSLTNLVSLVEADIYHDAKTIPEIIPFLLSAN</sequence>
<reference evidence="2 3" key="1">
    <citation type="journal article" date="2018" name="Mol. Plant">
        <title>The genome of Artemisia annua provides insight into the evolution of Asteraceae family and artemisinin biosynthesis.</title>
        <authorList>
            <person name="Shen Q."/>
            <person name="Zhang L."/>
            <person name="Liao Z."/>
            <person name="Wang S."/>
            <person name="Yan T."/>
            <person name="Shi P."/>
            <person name="Liu M."/>
            <person name="Fu X."/>
            <person name="Pan Q."/>
            <person name="Wang Y."/>
            <person name="Lv Z."/>
            <person name="Lu X."/>
            <person name="Zhang F."/>
            <person name="Jiang W."/>
            <person name="Ma Y."/>
            <person name="Chen M."/>
            <person name="Hao X."/>
            <person name="Li L."/>
            <person name="Tang Y."/>
            <person name="Lv G."/>
            <person name="Zhou Y."/>
            <person name="Sun X."/>
            <person name="Brodelius P.E."/>
            <person name="Rose J.K.C."/>
            <person name="Tang K."/>
        </authorList>
    </citation>
    <scope>NUCLEOTIDE SEQUENCE [LARGE SCALE GENOMIC DNA]</scope>
    <source>
        <strain evidence="3">cv. Huhao1</strain>
        <tissue evidence="2">Leaf</tissue>
    </source>
</reference>
<dbReference type="Proteomes" id="UP000245207">
    <property type="component" value="Unassembled WGS sequence"/>
</dbReference>
<dbReference type="OrthoDB" id="650312at2759"/>
<evidence type="ECO:0000313" key="3">
    <source>
        <dbReference type="Proteomes" id="UP000245207"/>
    </source>
</evidence>
<dbReference type="InterPro" id="IPR055411">
    <property type="entry name" value="LRR_FXL15/At3g58940/PEG3-like"/>
</dbReference>
<dbReference type="PANTHER" id="PTHR31900:SF34">
    <property type="entry name" value="EMB|CAB62440.1-RELATED"/>
    <property type="match status" value="1"/>
</dbReference>
<feature type="domain" description="F-box/LRR-repeat protein 15/At3g58940/PEG3-like LRR" evidence="1">
    <location>
        <begin position="84"/>
        <end position="223"/>
    </location>
</feature>
<dbReference type="InterPro" id="IPR050232">
    <property type="entry name" value="FBL13/AtMIF1-like"/>
</dbReference>